<evidence type="ECO:0000256" key="4">
    <source>
        <dbReference type="ARBA" id="ARBA00023163"/>
    </source>
</evidence>
<gene>
    <name evidence="6" type="ordered locus">Bsel_0348</name>
</gene>
<dbReference type="SUPFAM" id="SSF53850">
    <property type="entry name" value="Periplasmic binding protein-like II"/>
    <property type="match status" value="1"/>
</dbReference>
<keyword evidence="2" id="KW-0805">Transcription regulation</keyword>
<dbReference type="Proteomes" id="UP000000271">
    <property type="component" value="Chromosome"/>
</dbReference>
<dbReference type="GO" id="GO:0003700">
    <property type="term" value="F:DNA-binding transcription factor activity"/>
    <property type="evidence" value="ECO:0007669"/>
    <property type="project" value="InterPro"/>
</dbReference>
<keyword evidence="7" id="KW-1185">Reference proteome</keyword>
<dbReference type="SUPFAM" id="SSF46785">
    <property type="entry name" value="Winged helix' DNA-binding domain"/>
    <property type="match status" value="1"/>
</dbReference>
<keyword evidence="4" id="KW-0804">Transcription</keyword>
<proteinExistence type="inferred from homology"/>
<dbReference type="FunFam" id="1.10.10.10:FF:000001">
    <property type="entry name" value="LysR family transcriptional regulator"/>
    <property type="match status" value="1"/>
</dbReference>
<organism evidence="6 7">
    <name type="scientific">Bacillus selenitireducens (strain ATCC 700615 / DSM 15326 / MLS10)</name>
    <dbReference type="NCBI Taxonomy" id="439292"/>
    <lineage>
        <taxon>Bacteria</taxon>
        <taxon>Bacillati</taxon>
        <taxon>Bacillota</taxon>
        <taxon>Bacilli</taxon>
        <taxon>Bacillales</taxon>
        <taxon>Bacillaceae</taxon>
        <taxon>Salisediminibacterium</taxon>
    </lineage>
</organism>
<dbReference type="InterPro" id="IPR005119">
    <property type="entry name" value="LysR_subst-bd"/>
</dbReference>
<dbReference type="Gene3D" id="1.10.10.10">
    <property type="entry name" value="Winged helix-like DNA-binding domain superfamily/Winged helix DNA-binding domain"/>
    <property type="match status" value="1"/>
</dbReference>
<evidence type="ECO:0000256" key="1">
    <source>
        <dbReference type="ARBA" id="ARBA00009437"/>
    </source>
</evidence>
<name>D6XWP6_BACIE</name>
<dbReference type="OrthoDB" id="63123at2"/>
<dbReference type="Gene3D" id="3.40.190.10">
    <property type="entry name" value="Periplasmic binding protein-like II"/>
    <property type="match status" value="2"/>
</dbReference>
<dbReference type="InterPro" id="IPR036388">
    <property type="entry name" value="WH-like_DNA-bd_sf"/>
</dbReference>
<feature type="domain" description="HTH lysR-type" evidence="5">
    <location>
        <begin position="1"/>
        <end position="56"/>
    </location>
</feature>
<dbReference type="KEGG" id="bse:Bsel_0348"/>
<dbReference type="InterPro" id="IPR036390">
    <property type="entry name" value="WH_DNA-bd_sf"/>
</dbReference>
<evidence type="ECO:0000313" key="7">
    <source>
        <dbReference type="Proteomes" id="UP000000271"/>
    </source>
</evidence>
<dbReference type="HOGENOM" id="CLU_039613_6_1_9"/>
<accession>D6XWP6</accession>
<comment type="similarity">
    <text evidence="1">Belongs to the LysR transcriptional regulatory family.</text>
</comment>
<sequence length="290" mass="31524">MNLNRLHTFIVLAEERSFSQTAQKLKISQPAITKQIKALEKEAGFPLLNRETMTLTTSGAILFNEGQKLLQDWEVIYNKAALSHAGEQGSLHVGASSIPGTYLLPQALSLLEDSAYPTDLCITLDSSAKMIEQLRHFELDLAFTGSKPDDNRLVSTEIAQDQLVLVGTPEKSAIHSADDLMNERFISYREGSGTLRATKKAITDFGGSFDDLPVIAVVPNTAGALALAASGIGITAVSSFALDTVMTQHVKILCELPTDRSFYAVRHANSQHPHTDALIQAMIQSATRQM</sequence>
<dbReference type="GO" id="GO:0000976">
    <property type="term" value="F:transcription cis-regulatory region binding"/>
    <property type="evidence" value="ECO:0007669"/>
    <property type="project" value="TreeGrafter"/>
</dbReference>
<evidence type="ECO:0000313" key="6">
    <source>
        <dbReference type="EMBL" id="ADH97888.1"/>
    </source>
</evidence>
<evidence type="ECO:0000256" key="3">
    <source>
        <dbReference type="ARBA" id="ARBA00023125"/>
    </source>
</evidence>
<evidence type="ECO:0000256" key="2">
    <source>
        <dbReference type="ARBA" id="ARBA00023015"/>
    </source>
</evidence>
<keyword evidence="3" id="KW-0238">DNA-binding</keyword>
<dbReference type="PANTHER" id="PTHR30126:SF40">
    <property type="entry name" value="HTH-TYPE TRANSCRIPTIONAL REGULATOR GLTR"/>
    <property type="match status" value="1"/>
</dbReference>
<dbReference type="Pfam" id="PF03466">
    <property type="entry name" value="LysR_substrate"/>
    <property type="match status" value="1"/>
</dbReference>
<dbReference type="eggNOG" id="COG0583">
    <property type="taxonomic scope" value="Bacteria"/>
</dbReference>
<evidence type="ECO:0000259" key="5">
    <source>
        <dbReference type="PROSITE" id="PS50931"/>
    </source>
</evidence>
<dbReference type="InterPro" id="IPR000847">
    <property type="entry name" value="LysR_HTH_N"/>
</dbReference>
<dbReference type="PANTHER" id="PTHR30126">
    <property type="entry name" value="HTH-TYPE TRANSCRIPTIONAL REGULATOR"/>
    <property type="match status" value="1"/>
</dbReference>
<dbReference type="STRING" id="439292.Bsel_0348"/>
<reference evidence="6" key="1">
    <citation type="submission" date="2009-10" db="EMBL/GenBank/DDBJ databases">
        <title>Complete sequence of Bacillus selenitireducens MLS10.</title>
        <authorList>
            <consortium name="US DOE Joint Genome Institute"/>
            <person name="Lucas S."/>
            <person name="Copeland A."/>
            <person name="Lapidus A."/>
            <person name="Glavina del Rio T."/>
            <person name="Dalin E."/>
            <person name="Tice H."/>
            <person name="Bruce D."/>
            <person name="Goodwin L."/>
            <person name="Pitluck S."/>
            <person name="Sims D."/>
            <person name="Brettin T."/>
            <person name="Detter J.C."/>
            <person name="Han C."/>
            <person name="Larimer F."/>
            <person name="Land M."/>
            <person name="Hauser L."/>
            <person name="Kyrpides N."/>
            <person name="Ovchinnikova G."/>
            <person name="Stolz J."/>
        </authorList>
    </citation>
    <scope>NUCLEOTIDE SEQUENCE [LARGE SCALE GENOMIC DNA]</scope>
    <source>
        <strain evidence="6">MLS10</strain>
    </source>
</reference>
<dbReference type="Pfam" id="PF00126">
    <property type="entry name" value="HTH_1"/>
    <property type="match status" value="1"/>
</dbReference>
<dbReference type="PROSITE" id="PS50931">
    <property type="entry name" value="HTH_LYSR"/>
    <property type="match status" value="1"/>
</dbReference>
<dbReference type="PRINTS" id="PR00039">
    <property type="entry name" value="HTHLYSR"/>
</dbReference>
<dbReference type="EMBL" id="CP001791">
    <property type="protein sequence ID" value="ADH97888.1"/>
    <property type="molecule type" value="Genomic_DNA"/>
</dbReference>
<dbReference type="AlphaFoldDB" id="D6XWP6"/>
<protein>
    <submittedName>
        <fullName evidence="6">Transcriptional regulator, LysR family</fullName>
    </submittedName>
</protein>
<dbReference type="RefSeq" id="WP_013171317.1">
    <property type="nucleotide sequence ID" value="NC_014219.1"/>
</dbReference>